<dbReference type="Gene3D" id="1.25.40.1050">
    <property type="match status" value="1"/>
</dbReference>
<dbReference type="Gene3D" id="2.170.260.40">
    <property type="match status" value="1"/>
</dbReference>
<dbReference type="GO" id="GO:0004534">
    <property type="term" value="F:5'-3' RNA exonuclease activity"/>
    <property type="evidence" value="ECO:0007669"/>
    <property type="project" value="TreeGrafter"/>
</dbReference>
<dbReference type="CDD" id="cd18673">
    <property type="entry name" value="PIN_XRN1-2-like"/>
    <property type="match status" value="1"/>
</dbReference>
<keyword evidence="3 5" id="KW-0269">Exonuclease</keyword>
<dbReference type="GO" id="GO:0005737">
    <property type="term" value="C:cytoplasm"/>
    <property type="evidence" value="ECO:0007669"/>
    <property type="project" value="UniProtKB-SubCell"/>
</dbReference>
<evidence type="ECO:0000313" key="13">
    <source>
        <dbReference type="Proteomes" id="UP000187283"/>
    </source>
</evidence>
<organism evidence="12 13">
    <name type="scientific">Smittium culicis</name>
    <dbReference type="NCBI Taxonomy" id="133412"/>
    <lineage>
        <taxon>Eukaryota</taxon>
        <taxon>Fungi</taxon>
        <taxon>Fungi incertae sedis</taxon>
        <taxon>Zoopagomycota</taxon>
        <taxon>Kickxellomycotina</taxon>
        <taxon>Harpellomycetes</taxon>
        <taxon>Harpellales</taxon>
        <taxon>Legeriomycetaceae</taxon>
        <taxon>Smittium</taxon>
    </lineage>
</organism>
<feature type="domain" description="Exoribonuclease Xrn1 D2/D3" evidence="11">
    <location>
        <begin position="1048"/>
        <end position="1233"/>
    </location>
</feature>
<keyword evidence="5" id="KW-0963">Cytoplasm</keyword>
<dbReference type="InterPro" id="IPR047008">
    <property type="entry name" value="XRN1_SH3_sf"/>
</dbReference>
<feature type="region of interest" description="Disordered" evidence="6">
    <location>
        <begin position="1410"/>
        <end position="1476"/>
    </location>
</feature>
<evidence type="ECO:0000256" key="1">
    <source>
        <dbReference type="ARBA" id="ARBA00022722"/>
    </source>
</evidence>
<feature type="domain" description="Xrn1 N-terminal" evidence="7">
    <location>
        <begin position="1"/>
        <end position="192"/>
    </location>
</feature>
<dbReference type="InterPro" id="IPR041412">
    <property type="entry name" value="Xrn1_helical"/>
</dbReference>
<reference evidence="12 13" key="1">
    <citation type="submission" date="2017-01" db="EMBL/GenBank/DDBJ databases">
        <authorList>
            <person name="Mah S.A."/>
            <person name="Swanson W.J."/>
            <person name="Moy G.W."/>
            <person name="Vacquier V.D."/>
        </authorList>
    </citation>
    <scope>NUCLEOTIDE SEQUENCE [LARGE SCALE GENOMIC DNA]</scope>
    <source>
        <strain evidence="12 13">GSMNP</strain>
    </source>
</reference>
<sequence length="1642" mass="185393">MNGVIHNCTHSNEGDGNLGISENEMFLQIFKYTETLFSKIRPSKVFMIAIDGVAPRAKMNEQRARRFRKIRDLEELKAKELKKGREIVELAHEFDSNCITPGTEFMERLNEQLKYFINKKMSEDADWKKVQVILSGYDVPGEGEHKITEYIRFIRSQPDHNPNTRHCLYGLDADLVMLGLSSHEPHFCLLRELLTFSRKKTNKSKGSHNGDEAGKFILLNLSILREYLELEFISLKDITYPKGDVGYDFEKVLDDFLLFSMLAGNDFVKNLPGVYIGEGALALLIGIYIKVRPKLGGYLINSGMLNLPRLQIFFRELSIVDKQSFEANVDGLEWYENYLINKKSRELESKKQPGDFNLTEIELEILHLIKSFAIGISTGKNYKNVNNLIIQPEIAENNYTWINKVAHRLNLFVYKEYDSSGSVMVIVTTDKDPSSDSSSESGVEPVSESESDSNLENDIFDFSKKHRSYTLSKSQIQSISSSLENQVLSHDFEAMAKQQVEDQKAWEYHFEEWKSDYYQTKLGFDYNINDVLKSKESTLETGIPVRVPPKQVKDMCQSYIVTLQWIVYYYFKGIRSWTHYYPYHYSPNVSDLLTGIPDFAVAEFPPSEPYMPVEQLMFVLPPGSSSLIPKPLRQLMHDKNSPIYDLFPATFEIDLNGKKNDWEAISLIDFIDIDRVLKAMEPLKSQFSPSDIKRNRVGQNISFKHKKELEKSPLTYHSSNPRAFPDLVAVTCEMSNYHIPRVTDDKLKLDLLKGSRTGSGLLPGFPTIKTLSVTSNIESAGLVVFSQGSRNESVILSVNPRVDFSESDKLEEYLAHIFEQKKVFVDYPNLKQSKVVAISTNQGLYIKSNDSYEFRPFLTPSIEQKWAKLSERVRYSLFIKKGIKTDTSVLVHVLPLKGMSMKKSGALVCEYAPSNERHLRSLVDPSLSSDWEYTYPASLVLTVDDAIESIKNNSTVPKSLKIPEWANDHRYQEKKPTKIGSEFSVGQKVFYLKDIENYGSPAIITNITDGSLHLKVLVPSYPRMNNLIVSLGKRILNGTVDVDGIKSILNNNDFSVNKPINFNAIKSSGPSNTYMQSFHLCKKLNISSFMLSKITASIFVDPENGSYKKIELALTLKLEGKGMRAPGYTTRSEKGWEYSEKAATLLYEYVSNFRNIINRVEYIVKANHVFAISINDIIDNDSQITRESIEKMGEWVKEKSKQLPELEPIDSEKFSSEKVAILEESIDLCLNQNLRDPKTSGSAIKFGLKAIEKVANDRCDLLKPKDAQLSLVEQAFALGDRVVLVTESGVPILCGSMGYVIGINAKQNYGNPYKNKSEAPKSGNISGAVRAPFIDTLDVVWDRAIMSGSGLNGLCSLHRGYSVQPTQILNLTIPQLARGFRASSYGLSEIQNVTHTEYNLPEGAYNFVPPPTSFRNKNDNQWNRGYNRHNSGNRHENVWNSKPQKIFNNNQGQSSGNFNQNYQAKNNHYQNKPPAENHPIISQILQKVYPSNQSNTAQNQNINAQKGSNPQKNTASQNSSNSQNSMKAQSSSDKNDTANSEASSKKKNKKWTKKPKQNQGNAEGDQQKSSASSGKQHQKPKAKAQKGSQTEIPSILSSANNSNPSSSNNRSQGQNSTNSNGESTDIMSKLKFMLQNTKISED</sequence>
<comment type="function">
    <text evidence="5">Multifunctional protein that exhibits several independent functions at different levels of the cellular processes. 5'-3' exonuclease component of the nonsense-mediated mRNA decay (NMD) which is a highly conserved mRNA degradation pathway, an RNA surveillance system whose role is to identify and rid cells of mRNA with premature termination codons and thus prevents accumulation of potentially harmful truncated proteins.</text>
</comment>
<dbReference type="Proteomes" id="UP000187283">
    <property type="component" value="Unassembled WGS sequence"/>
</dbReference>
<accession>A0A1R1XJ91</accession>
<dbReference type="Gene3D" id="3.40.50.12390">
    <property type="match status" value="1"/>
</dbReference>
<feature type="compositionally biased region" description="Polar residues" evidence="6">
    <location>
        <begin position="1413"/>
        <end position="1430"/>
    </location>
</feature>
<dbReference type="InterPro" id="IPR047007">
    <property type="entry name" value="XRN1_D1_sf"/>
</dbReference>
<keyword evidence="13" id="KW-1185">Reference proteome</keyword>
<comment type="similarity">
    <text evidence="4 5">Belongs to the 5'-3' exonuclease family.</text>
</comment>
<dbReference type="PIRSF" id="PIRSF006743">
    <property type="entry name" value="Exonuclease_Xnr1"/>
    <property type="match status" value="1"/>
</dbReference>
<evidence type="ECO:0000256" key="3">
    <source>
        <dbReference type="ARBA" id="ARBA00022839"/>
    </source>
</evidence>
<evidence type="ECO:0000256" key="6">
    <source>
        <dbReference type="SAM" id="MobiDB-lite"/>
    </source>
</evidence>
<dbReference type="Pfam" id="PF18334">
    <property type="entry name" value="XRN1_D2_D3"/>
    <property type="match status" value="1"/>
</dbReference>
<dbReference type="InterPro" id="IPR027073">
    <property type="entry name" value="5_3_exoribonuclease"/>
</dbReference>
<dbReference type="OrthoDB" id="372487at2759"/>
<evidence type="ECO:0000259" key="7">
    <source>
        <dbReference type="Pfam" id="PF03159"/>
    </source>
</evidence>
<dbReference type="Pfam" id="PF03159">
    <property type="entry name" value="XRN_N"/>
    <property type="match status" value="1"/>
</dbReference>
<proteinExistence type="inferred from homology"/>
<dbReference type="PANTHER" id="PTHR12341">
    <property type="entry name" value="5'-&gt;3' EXORIBONUCLEASE"/>
    <property type="match status" value="1"/>
</dbReference>
<dbReference type="EMBL" id="LSSN01002966">
    <property type="protein sequence ID" value="OMJ14680.1"/>
    <property type="molecule type" value="Genomic_DNA"/>
</dbReference>
<feature type="region of interest" description="Disordered" evidence="6">
    <location>
        <begin position="1492"/>
        <end position="1627"/>
    </location>
</feature>
<comment type="caution">
    <text evidence="12">The sequence shown here is derived from an EMBL/GenBank/DDBJ whole genome shotgun (WGS) entry which is preliminary data.</text>
</comment>
<dbReference type="GO" id="GO:0005634">
    <property type="term" value="C:nucleus"/>
    <property type="evidence" value="ECO:0007669"/>
    <property type="project" value="TreeGrafter"/>
</dbReference>
<feature type="region of interest" description="Disordered" evidence="6">
    <location>
        <begin position="429"/>
        <end position="454"/>
    </location>
</feature>
<evidence type="ECO:0000313" key="12">
    <source>
        <dbReference type="EMBL" id="OMJ14680.1"/>
    </source>
</evidence>
<protein>
    <recommendedName>
        <fullName evidence="5">5'-3' exoribonuclease 1</fullName>
        <ecNumber evidence="5">3.1.13.-</ecNumber>
    </recommendedName>
</protein>
<feature type="domain" description="Xrn1 helical" evidence="8">
    <location>
        <begin position="247"/>
        <end position="350"/>
    </location>
</feature>
<evidence type="ECO:0000259" key="11">
    <source>
        <dbReference type="Pfam" id="PF18334"/>
    </source>
</evidence>
<evidence type="ECO:0000259" key="8">
    <source>
        <dbReference type="Pfam" id="PF17846"/>
    </source>
</evidence>
<comment type="subcellular location">
    <subcellularLocation>
        <location evidence="5">Cytoplasm</location>
    </subcellularLocation>
</comment>
<gene>
    <name evidence="12" type="ORF">AYI70_g7733</name>
</gene>
<feature type="compositionally biased region" description="Low complexity" evidence="6">
    <location>
        <begin position="1594"/>
        <end position="1623"/>
    </location>
</feature>
<feature type="compositionally biased region" description="Low complexity" evidence="6">
    <location>
        <begin position="435"/>
        <end position="446"/>
    </location>
</feature>
<feature type="compositionally biased region" description="Low complexity" evidence="6">
    <location>
        <begin position="1447"/>
        <end position="1461"/>
    </location>
</feature>
<evidence type="ECO:0000259" key="9">
    <source>
        <dbReference type="Pfam" id="PF18129"/>
    </source>
</evidence>
<feature type="compositionally biased region" description="Low complexity" evidence="6">
    <location>
        <begin position="1511"/>
        <end position="1532"/>
    </location>
</feature>
<dbReference type="Pfam" id="PF18332">
    <property type="entry name" value="XRN1_D1"/>
    <property type="match status" value="1"/>
</dbReference>
<dbReference type="GO" id="GO:0000184">
    <property type="term" value="P:nuclear-transcribed mRNA catabolic process, nonsense-mediated decay"/>
    <property type="evidence" value="ECO:0007669"/>
    <property type="project" value="UniProtKB-KW"/>
</dbReference>
<name>A0A1R1XJ91_9FUNG</name>
<dbReference type="InterPro" id="IPR041106">
    <property type="entry name" value="XRN1_D2_D3"/>
</dbReference>
<dbReference type="Pfam" id="PF17846">
    <property type="entry name" value="XRN_M"/>
    <property type="match status" value="2"/>
</dbReference>
<feature type="domain" description="Xrn1 helical" evidence="8">
    <location>
        <begin position="550"/>
        <end position="718"/>
    </location>
</feature>
<evidence type="ECO:0000256" key="4">
    <source>
        <dbReference type="ARBA" id="ARBA00038299"/>
    </source>
</evidence>
<dbReference type="GO" id="GO:0003723">
    <property type="term" value="F:RNA binding"/>
    <property type="evidence" value="ECO:0007669"/>
    <property type="project" value="UniProtKB-KW"/>
</dbReference>
<keyword evidence="5" id="KW-0694">RNA-binding</keyword>
<dbReference type="Pfam" id="PF18129">
    <property type="entry name" value="SH3_12"/>
    <property type="match status" value="1"/>
</dbReference>
<dbReference type="PANTHER" id="PTHR12341:SF7">
    <property type="entry name" value="5'-3' EXORIBONUCLEASE 1"/>
    <property type="match status" value="1"/>
</dbReference>
<evidence type="ECO:0000259" key="10">
    <source>
        <dbReference type="Pfam" id="PF18332"/>
    </source>
</evidence>
<evidence type="ECO:0000256" key="5">
    <source>
        <dbReference type="PIRNR" id="PIRNR006743"/>
    </source>
</evidence>
<dbReference type="InterPro" id="IPR004859">
    <property type="entry name" value="Xrn1_N"/>
</dbReference>
<feature type="domain" description="5'-3' exoribonuclease 1 D1" evidence="10">
    <location>
        <begin position="751"/>
        <end position="917"/>
    </location>
</feature>
<dbReference type="InterPro" id="IPR016494">
    <property type="entry name" value="5_3_exoribonuclease_1"/>
</dbReference>
<evidence type="ECO:0000256" key="2">
    <source>
        <dbReference type="ARBA" id="ARBA00022801"/>
    </source>
</evidence>
<feature type="compositionally biased region" description="Polar residues" evidence="6">
    <location>
        <begin position="1492"/>
        <end position="1510"/>
    </location>
</feature>
<keyword evidence="2 5" id="KW-0378">Hydrolase</keyword>
<dbReference type="STRING" id="133412.A0A1R1XJ91"/>
<dbReference type="GO" id="GO:0016075">
    <property type="term" value="P:rRNA catabolic process"/>
    <property type="evidence" value="ECO:0007669"/>
    <property type="project" value="TreeGrafter"/>
</dbReference>
<feature type="compositionally biased region" description="Basic residues" evidence="6">
    <location>
        <begin position="1545"/>
        <end position="1556"/>
    </location>
</feature>
<feature type="domain" description="5'-3' exoribonuclease 1 SH3-like" evidence="9">
    <location>
        <begin position="1274"/>
        <end position="1370"/>
    </location>
</feature>
<dbReference type="EC" id="3.1.13.-" evidence="5"/>
<dbReference type="InterPro" id="IPR041385">
    <property type="entry name" value="SH3_12"/>
</dbReference>
<keyword evidence="5" id="KW-0866">Nonsense-mediated mRNA decay</keyword>
<dbReference type="Gene3D" id="2.30.30.750">
    <property type="match status" value="1"/>
</dbReference>
<keyword evidence="1 5" id="KW-0540">Nuclease</keyword>
<dbReference type="InterPro" id="IPR040992">
    <property type="entry name" value="XRN1_D1"/>
</dbReference>